<sequence length="63" mass="7663">MNKYTKSNLRYGDKDDGMAELYIDICEVKDAELYTTYRFYCYLINYYTENIMHKDFPIYSSDI</sequence>
<protein>
    <submittedName>
        <fullName evidence="1">Uncharacterized protein</fullName>
    </submittedName>
</protein>
<proteinExistence type="predicted"/>
<dbReference type="RefSeq" id="WP_160560898.1">
    <property type="nucleotide sequence ID" value="NZ_QZDT01000025.1"/>
</dbReference>
<evidence type="ECO:0000313" key="2">
    <source>
        <dbReference type="Proteomes" id="UP001154420"/>
    </source>
</evidence>
<reference evidence="1" key="1">
    <citation type="submission" date="2018-09" db="EMBL/GenBank/DDBJ databases">
        <title>Murine metabolic-syndrome-specific gut microbial biobank.</title>
        <authorList>
            <person name="Liu C."/>
        </authorList>
    </citation>
    <scope>NUCLEOTIDE SEQUENCE</scope>
    <source>
        <strain evidence="1">D42-62</strain>
    </source>
</reference>
<gene>
    <name evidence="1" type="ORF">D5281_14855</name>
</gene>
<dbReference type="Proteomes" id="UP001154420">
    <property type="component" value="Unassembled WGS sequence"/>
</dbReference>
<name>A0A9X5BHQ7_9FIRM</name>
<comment type="caution">
    <text evidence="1">The sequence shown here is derived from an EMBL/GenBank/DDBJ whole genome shotgun (WGS) entry which is preliminary data.</text>
</comment>
<keyword evidence="2" id="KW-1185">Reference proteome</keyword>
<organism evidence="1 2">
    <name type="scientific">Parablautia muri</name>
    <dbReference type="NCBI Taxonomy" id="2320879"/>
    <lineage>
        <taxon>Bacteria</taxon>
        <taxon>Bacillati</taxon>
        <taxon>Bacillota</taxon>
        <taxon>Clostridia</taxon>
        <taxon>Lachnospirales</taxon>
        <taxon>Lachnospiraceae</taxon>
        <taxon>Parablautia</taxon>
    </lineage>
</organism>
<evidence type="ECO:0000313" key="1">
    <source>
        <dbReference type="EMBL" id="NBJ93842.1"/>
    </source>
</evidence>
<accession>A0A9X5BHQ7</accession>
<dbReference type="EMBL" id="QZDT01000025">
    <property type="protein sequence ID" value="NBJ93842.1"/>
    <property type="molecule type" value="Genomic_DNA"/>
</dbReference>
<dbReference type="AlphaFoldDB" id="A0A9X5BHQ7"/>